<dbReference type="EMBL" id="AEPV01000066">
    <property type="protein sequence ID" value="EFU73527.1"/>
    <property type="molecule type" value="Genomic_DNA"/>
</dbReference>
<dbReference type="STRING" id="888064.HMPREF9088_1643"/>
<accession>E6LH03</accession>
<keyword evidence="1" id="KW-0812">Transmembrane</keyword>
<name>E6LH03_ENTI1</name>
<reference evidence="2 3" key="1">
    <citation type="submission" date="2010-12" db="EMBL/GenBank/DDBJ databases">
        <authorList>
            <person name="Muzny D."/>
            <person name="Qin X."/>
            <person name="Deng J."/>
            <person name="Jiang H."/>
            <person name="Liu Y."/>
            <person name="Qu J."/>
            <person name="Song X.-Z."/>
            <person name="Zhang L."/>
            <person name="Thornton R."/>
            <person name="Coyle M."/>
            <person name="Francisco L."/>
            <person name="Jackson L."/>
            <person name="Javaid M."/>
            <person name="Korchina V."/>
            <person name="Kovar C."/>
            <person name="Mata R."/>
            <person name="Mathew T."/>
            <person name="Ngo R."/>
            <person name="Nguyen L."/>
            <person name="Nguyen N."/>
            <person name="Okwuonu G."/>
            <person name="Ongeri F."/>
            <person name="Pham C."/>
            <person name="Simmons D."/>
            <person name="Wilczek-Boney K."/>
            <person name="Hale W."/>
            <person name="Jakkamsetti A."/>
            <person name="Pham P."/>
            <person name="Ruth R."/>
            <person name="San Lucas F."/>
            <person name="Warren J."/>
            <person name="Zhang J."/>
            <person name="Zhao Z."/>
            <person name="Zhou C."/>
            <person name="Zhu D."/>
            <person name="Lee S."/>
            <person name="Bess C."/>
            <person name="Blankenburg K."/>
            <person name="Forbes L."/>
            <person name="Fu Q."/>
            <person name="Gubbala S."/>
            <person name="Hirani K."/>
            <person name="Jayaseelan J.C."/>
            <person name="Lara F."/>
            <person name="Munidasa M."/>
            <person name="Palculict T."/>
            <person name="Patil S."/>
            <person name="Pu L.-L."/>
            <person name="Saada N."/>
            <person name="Tang L."/>
            <person name="Weissenberger G."/>
            <person name="Zhu Y."/>
            <person name="Hemphill L."/>
            <person name="Shang Y."/>
            <person name="Youmans B."/>
            <person name="Ayvaz T."/>
            <person name="Ross M."/>
            <person name="Santibanez J."/>
            <person name="Aqrawi P."/>
            <person name="Gross S."/>
            <person name="Joshi V."/>
            <person name="Fowler G."/>
            <person name="Nazareth L."/>
            <person name="Reid J."/>
            <person name="Worley K."/>
            <person name="Petrosino J."/>
            <person name="Highlander S."/>
            <person name="Gibbs R."/>
        </authorList>
    </citation>
    <scope>NUCLEOTIDE SEQUENCE [LARGE SCALE GENOMIC DNA]</scope>
    <source>
        <strain evidence="3">DSM 15952 / CCUG 50447 / LMG 22039 / TP 1.5</strain>
    </source>
</reference>
<proteinExistence type="predicted"/>
<dbReference type="HOGENOM" id="CLU_3233307_0_0_9"/>
<evidence type="ECO:0000256" key="1">
    <source>
        <dbReference type="SAM" id="Phobius"/>
    </source>
</evidence>
<keyword evidence="1" id="KW-0472">Membrane</keyword>
<feature type="transmembrane region" description="Helical" evidence="1">
    <location>
        <begin position="12"/>
        <end position="39"/>
    </location>
</feature>
<keyword evidence="1" id="KW-1133">Transmembrane helix</keyword>
<keyword evidence="3" id="KW-1185">Reference proteome</keyword>
<organism evidence="2 3">
    <name type="scientific">Enterococcus italicus (strain DSM 15952 / CCUG 50447 / LMG 22039 / TP 1.5)</name>
    <dbReference type="NCBI Taxonomy" id="888064"/>
    <lineage>
        <taxon>Bacteria</taxon>
        <taxon>Bacillati</taxon>
        <taxon>Bacillota</taxon>
        <taxon>Bacilli</taxon>
        <taxon>Lactobacillales</taxon>
        <taxon>Enterococcaceae</taxon>
        <taxon>Enterococcus</taxon>
    </lineage>
</organism>
<gene>
    <name evidence="2" type="ORF">HMPREF9088_1643</name>
</gene>
<evidence type="ECO:0000313" key="2">
    <source>
        <dbReference type="EMBL" id="EFU73527.1"/>
    </source>
</evidence>
<evidence type="ECO:0000313" key="3">
    <source>
        <dbReference type="Proteomes" id="UP000010296"/>
    </source>
</evidence>
<protein>
    <submittedName>
        <fullName evidence="2">Uncharacterized protein</fullName>
    </submittedName>
</protein>
<sequence>MIGKEDSYSILFVLYLIHDCFAFYKINLLAVFIFSYIMYNSTS</sequence>
<comment type="caution">
    <text evidence="2">The sequence shown here is derived from an EMBL/GenBank/DDBJ whole genome shotgun (WGS) entry which is preliminary data.</text>
</comment>
<dbReference type="Proteomes" id="UP000010296">
    <property type="component" value="Unassembled WGS sequence"/>
</dbReference>
<dbReference type="AlphaFoldDB" id="E6LH03"/>